<evidence type="ECO:0000256" key="11">
    <source>
        <dbReference type="RuleBase" id="RU003357"/>
    </source>
</evidence>
<evidence type="ECO:0000256" key="9">
    <source>
        <dbReference type="ARBA" id="ARBA00023237"/>
    </source>
</evidence>
<dbReference type="Proteomes" id="UP000190897">
    <property type="component" value="Unassembled WGS sequence"/>
</dbReference>
<keyword evidence="4 10" id="KW-0812">Transmembrane</keyword>
<dbReference type="SUPFAM" id="SSF56935">
    <property type="entry name" value="Porins"/>
    <property type="match status" value="1"/>
</dbReference>
<accession>A0A1T5BRD9</accession>
<evidence type="ECO:0000256" key="8">
    <source>
        <dbReference type="ARBA" id="ARBA00023170"/>
    </source>
</evidence>
<name>A0A1T5BRD9_9BACT</name>
<dbReference type="Pfam" id="PF13715">
    <property type="entry name" value="CarbopepD_reg_2"/>
    <property type="match status" value="1"/>
</dbReference>
<dbReference type="EMBL" id="FUZA01000001">
    <property type="protein sequence ID" value="SKB49818.1"/>
    <property type="molecule type" value="Genomic_DNA"/>
</dbReference>
<feature type="domain" description="TonB-dependent receptor plug" evidence="13">
    <location>
        <begin position="113"/>
        <end position="208"/>
    </location>
</feature>
<dbReference type="GO" id="GO:0009279">
    <property type="term" value="C:cell outer membrane"/>
    <property type="evidence" value="ECO:0007669"/>
    <property type="project" value="UniProtKB-SubCell"/>
</dbReference>
<comment type="subcellular location">
    <subcellularLocation>
        <location evidence="1 10">Cell outer membrane</location>
        <topology evidence="1 10">Multi-pass membrane protein</topology>
    </subcellularLocation>
</comment>
<gene>
    <name evidence="14" type="ORF">SAMN05660293_00552</name>
</gene>
<dbReference type="GO" id="GO:0015344">
    <property type="term" value="F:siderophore uptake transmembrane transporter activity"/>
    <property type="evidence" value="ECO:0007669"/>
    <property type="project" value="TreeGrafter"/>
</dbReference>
<keyword evidence="6 11" id="KW-0798">TonB box</keyword>
<organism evidence="14 15">
    <name type="scientific">Dyadobacter psychrophilus</name>
    <dbReference type="NCBI Taxonomy" id="651661"/>
    <lineage>
        <taxon>Bacteria</taxon>
        <taxon>Pseudomonadati</taxon>
        <taxon>Bacteroidota</taxon>
        <taxon>Cytophagia</taxon>
        <taxon>Cytophagales</taxon>
        <taxon>Spirosomataceae</taxon>
        <taxon>Dyadobacter</taxon>
    </lineage>
</organism>
<evidence type="ECO:0000256" key="4">
    <source>
        <dbReference type="ARBA" id="ARBA00022692"/>
    </source>
</evidence>
<keyword evidence="7 10" id="KW-0472">Membrane</keyword>
<evidence type="ECO:0000256" key="2">
    <source>
        <dbReference type="ARBA" id="ARBA00022448"/>
    </source>
</evidence>
<dbReference type="InterPro" id="IPR036942">
    <property type="entry name" value="Beta-barrel_TonB_sf"/>
</dbReference>
<comment type="similarity">
    <text evidence="10 11">Belongs to the TonB-dependent receptor family.</text>
</comment>
<dbReference type="Pfam" id="PF00593">
    <property type="entry name" value="TonB_dep_Rec_b-barrel"/>
    <property type="match status" value="1"/>
</dbReference>
<dbReference type="InterPro" id="IPR000531">
    <property type="entry name" value="Beta-barrel_TonB"/>
</dbReference>
<dbReference type="RefSeq" id="WP_212567972.1">
    <property type="nucleotide sequence ID" value="NZ_FUZA01000001.1"/>
</dbReference>
<dbReference type="Gene3D" id="2.60.40.1120">
    <property type="entry name" value="Carboxypeptidase-like, regulatory domain"/>
    <property type="match status" value="1"/>
</dbReference>
<evidence type="ECO:0000256" key="6">
    <source>
        <dbReference type="ARBA" id="ARBA00023077"/>
    </source>
</evidence>
<feature type="domain" description="TonB-dependent receptor-like beta-barrel" evidence="12">
    <location>
        <begin position="282"/>
        <end position="735"/>
    </location>
</feature>
<keyword evidence="8 14" id="KW-0675">Receptor</keyword>
<dbReference type="InterPro" id="IPR037066">
    <property type="entry name" value="Plug_dom_sf"/>
</dbReference>
<keyword evidence="3 10" id="KW-1134">Transmembrane beta strand</keyword>
<keyword evidence="2 10" id="KW-0813">Transport</keyword>
<reference evidence="15" key="1">
    <citation type="submission" date="2017-02" db="EMBL/GenBank/DDBJ databases">
        <authorList>
            <person name="Varghese N."/>
            <person name="Submissions S."/>
        </authorList>
    </citation>
    <scope>NUCLEOTIDE SEQUENCE [LARGE SCALE GENOMIC DNA]</scope>
    <source>
        <strain evidence="15">DSM 22270</strain>
    </source>
</reference>
<evidence type="ECO:0000259" key="12">
    <source>
        <dbReference type="Pfam" id="PF00593"/>
    </source>
</evidence>
<dbReference type="PROSITE" id="PS52016">
    <property type="entry name" value="TONB_DEPENDENT_REC_3"/>
    <property type="match status" value="1"/>
</dbReference>
<evidence type="ECO:0000256" key="10">
    <source>
        <dbReference type="PROSITE-ProRule" id="PRU01360"/>
    </source>
</evidence>
<dbReference type="Pfam" id="PF07715">
    <property type="entry name" value="Plug"/>
    <property type="match status" value="1"/>
</dbReference>
<evidence type="ECO:0000313" key="14">
    <source>
        <dbReference type="EMBL" id="SKB49818.1"/>
    </source>
</evidence>
<evidence type="ECO:0000313" key="15">
    <source>
        <dbReference type="Proteomes" id="UP000190897"/>
    </source>
</evidence>
<dbReference type="InterPro" id="IPR012910">
    <property type="entry name" value="Plug_dom"/>
</dbReference>
<evidence type="ECO:0000256" key="7">
    <source>
        <dbReference type="ARBA" id="ARBA00023136"/>
    </source>
</evidence>
<dbReference type="Gene3D" id="2.170.130.10">
    <property type="entry name" value="TonB-dependent receptor, plug domain"/>
    <property type="match status" value="1"/>
</dbReference>
<keyword evidence="5" id="KW-0732">Signal</keyword>
<evidence type="ECO:0000259" key="13">
    <source>
        <dbReference type="Pfam" id="PF07715"/>
    </source>
</evidence>
<dbReference type="PANTHER" id="PTHR30069">
    <property type="entry name" value="TONB-DEPENDENT OUTER MEMBRANE RECEPTOR"/>
    <property type="match status" value="1"/>
</dbReference>
<evidence type="ECO:0000256" key="5">
    <source>
        <dbReference type="ARBA" id="ARBA00022729"/>
    </source>
</evidence>
<protein>
    <submittedName>
        <fullName evidence="14">TonB-dependent Receptor Plug Domain</fullName>
    </submittedName>
</protein>
<evidence type="ECO:0000256" key="1">
    <source>
        <dbReference type="ARBA" id="ARBA00004571"/>
    </source>
</evidence>
<sequence length="776" mass="86565">MFLFAQTKYTISGVVKDVGNGETLLGATVLLKGTSIGSTTNEYGFYSITAPEGNYTLNISYLGFTTFERAIDLRSNQKFNIELKGDDAQLNEVVITAEEAKQVDIGTPQMSVARLSTKDIKQIPVVLGEVDLIKSIQLLPGVTNAGEGASGFNVRGGAEDQNLILLDEAIIYNASHLFGFFSVFNADAIKDVKLYKGGIPARFGGRASSVLDIRQKDGNSKKFELTGGIGAISSRLAAEGPMFKDKGSFLIAGRASYVNIFLALANESSRAGFYDLNLKTNYEIDEKNKLYLSGYLGNDNFNLAGLFTNSYGNLSGNLRWNHIFSNKLFSNVSLIYSRYNYNLEIPIEGIDWKSDISNYNMRYDFGYYASDKLKFDFGVNGIYYNFNPGKLNPLNADSGVNPEKLDDKFAFEAGVYASLEHKISGKLTAEYGLRLSYFNRLGKQTLNNYANNLPVIYNEELGIYERAEPTSTTNYDKGKSIATFNNLEPRFSLSYQLNENSSFKASYNRIAQYLHLISNTTSATPLDVWAPSGKFIEPQIADQYAVGYFRNLKENMFSIEAEAYYKTIDNRIDYINGAELIAQNTIETEILTGEARAYGLEFLLRKNHGDFTGWVAYTMSKSQQRTPGGAAGGAGINNGKWYNSNWDRTHDFELTGSYKLNEKWRFGANMVFQTGRPVTYPNGQFVYNGLSVATYSERNADRLPAYHRLDLSATLTPRKNKDRKWQGEWVFGIYNAYNRSNAASISFGQNHQTGVSEATRTSIFGIVPSVTYNFNF</sequence>
<dbReference type="Gene3D" id="2.40.170.20">
    <property type="entry name" value="TonB-dependent receptor, beta-barrel domain"/>
    <property type="match status" value="1"/>
</dbReference>
<dbReference type="AlphaFoldDB" id="A0A1T5BRD9"/>
<evidence type="ECO:0000256" key="3">
    <source>
        <dbReference type="ARBA" id="ARBA00022452"/>
    </source>
</evidence>
<keyword evidence="15" id="KW-1185">Reference proteome</keyword>
<dbReference type="InterPro" id="IPR039426">
    <property type="entry name" value="TonB-dep_rcpt-like"/>
</dbReference>
<dbReference type="PANTHER" id="PTHR30069:SF29">
    <property type="entry name" value="HEMOGLOBIN AND HEMOGLOBIN-HAPTOGLOBIN-BINDING PROTEIN 1-RELATED"/>
    <property type="match status" value="1"/>
</dbReference>
<dbReference type="GO" id="GO:0044718">
    <property type="term" value="P:siderophore transmembrane transport"/>
    <property type="evidence" value="ECO:0007669"/>
    <property type="project" value="TreeGrafter"/>
</dbReference>
<dbReference type="InterPro" id="IPR008969">
    <property type="entry name" value="CarboxyPept-like_regulatory"/>
</dbReference>
<dbReference type="STRING" id="651661.SAMN05660293_00552"/>
<keyword evidence="9 10" id="KW-0998">Cell outer membrane</keyword>
<proteinExistence type="inferred from homology"/>
<dbReference type="SUPFAM" id="SSF49464">
    <property type="entry name" value="Carboxypeptidase regulatory domain-like"/>
    <property type="match status" value="1"/>
</dbReference>